<name>A0A343THX8_9EURY</name>
<organism evidence="2 3">
    <name type="scientific">Halalkaliarchaeum desulfuricum</name>
    <dbReference type="NCBI Taxonomy" id="2055893"/>
    <lineage>
        <taxon>Archaea</taxon>
        <taxon>Methanobacteriati</taxon>
        <taxon>Methanobacteriota</taxon>
        <taxon>Stenosarchaea group</taxon>
        <taxon>Halobacteria</taxon>
        <taxon>Halobacteriales</taxon>
        <taxon>Haloferacaceae</taxon>
        <taxon>Halalkaliarchaeum</taxon>
    </lineage>
</organism>
<evidence type="ECO:0000313" key="2">
    <source>
        <dbReference type="EMBL" id="AUX08700.1"/>
    </source>
</evidence>
<keyword evidence="1" id="KW-1133">Transmembrane helix</keyword>
<accession>A0A343THX8</accession>
<dbReference type="AlphaFoldDB" id="A0A343THX8"/>
<keyword evidence="1" id="KW-0812">Transmembrane</keyword>
<protein>
    <submittedName>
        <fullName evidence="2">Uncharacterized protein</fullName>
    </submittedName>
</protein>
<dbReference type="Proteomes" id="UP000263012">
    <property type="component" value="Chromosome"/>
</dbReference>
<feature type="transmembrane region" description="Helical" evidence="1">
    <location>
        <begin position="37"/>
        <end position="60"/>
    </location>
</feature>
<feature type="transmembrane region" description="Helical" evidence="1">
    <location>
        <begin position="12"/>
        <end position="31"/>
    </location>
</feature>
<keyword evidence="3" id="KW-1185">Reference proteome</keyword>
<proteinExistence type="predicted"/>
<sequence>MIPAENRKWYRLGTAIAFFWAAFVVVLLLALEWNLFYGLVFATVVSVVFGIAFTYFVLYVY</sequence>
<evidence type="ECO:0000313" key="3">
    <source>
        <dbReference type="Proteomes" id="UP000263012"/>
    </source>
</evidence>
<dbReference type="EMBL" id="CP025066">
    <property type="protein sequence ID" value="AUX08700.1"/>
    <property type="molecule type" value="Genomic_DNA"/>
</dbReference>
<keyword evidence="1" id="KW-0472">Membrane</keyword>
<evidence type="ECO:0000256" key="1">
    <source>
        <dbReference type="SAM" id="Phobius"/>
    </source>
</evidence>
<gene>
    <name evidence="2" type="ORF">AArcSl_1065</name>
</gene>
<dbReference type="KEGG" id="hdf:AArcSl_1065"/>
<reference evidence="3" key="1">
    <citation type="submission" date="2017-11" db="EMBL/GenBank/DDBJ databases">
        <title>Phenotypic and genomic properties of facultatively anaerobic sulfur-reducing natronoarchaea from hypersaline soda lakes.</title>
        <authorList>
            <person name="Sorokin D.Y."/>
            <person name="Kublanov I.V."/>
            <person name="Roman P."/>
            <person name="Sinninghe Damste J.S."/>
            <person name="Golyshin P.N."/>
            <person name="Rojo D."/>
            <person name="Ciordia S."/>
            <person name="Mena M.D.C."/>
            <person name="Ferrer M."/>
            <person name="Messina E."/>
            <person name="Smedile F."/>
            <person name="La Spada G."/>
            <person name="La Cono V."/>
            <person name="Yakimov M.M."/>
        </authorList>
    </citation>
    <scope>NUCLEOTIDE SEQUENCE [LARGE SCALE GENOMIC DNA]</scope>
    <source>
        <strain evidence="3">AArc-Sl</strain>
    </source>
</reference>